<feature type="region of interest" description="Disordered" evidence="1">
    <location>
        <begin position="121"/>
        <end position="144"/>
    </location>
</feature>
<dbReference type="AlphaFoldDB" id="A0AAV5A9J0"/>
<feature type="compositionally biased region" description="Acidic residues" evidence="1">
    <location>
        <begin position="134"/>
        <end position="144"/>
    </location>
</feature>
<sequence>MTVLSDILAFLAVIYQIWSLWKEKRRLHLHTEKDFIALLLQQVNYISVDAGSDMGAFQNALSVILICEFTLDLRRRNTPKTFPTQSAVKLPDLNMSSFQNNPVKSIQHVLGRLQESIITDMGERRDDQAGVDGPGEEETNSEIA</sequence>
<evidence type="ECO:0000313" key="2">
    <source>
        <dbReference type="EMBL" id="GJJ10143.1"/>
    </source>
</evidence>
<comment type="caution">
    <text evidence="2">The sequence shown here is derived from an EMBL/GenBank/DDBJ whole genome shotgun (WGS) entry which is preliminary data.</text>
</comment>
<organism evidence="2 3">
    <name type="scientific">Clathrus columnatus</name>
    <dbReference type="NCBI Taxonomy" id="1419009"/>
    <lineage>
        <taxon>Eukaryota</taxon>
        <taxon>Fungi</taxon>
        <taxon>Dikarya</taxon>
        <taxon>Basidiomycota</taxon>
        <taxon>Agaricomycotina</taxon>
        <taxon>Agaricomycetes</taxon>
        <taxon>Phallomycetidae</taxon>
        <taxon>Phallales</taxon>
        <taxon>Clathraceae</taxon>
        <taxon>Clathrus</taxon>
    </lineage>
</organism>
<accession>A0AAV5A9J0</accession>
<dbReference type="EMBL" id="BPWL01000005">
    <property type="protein sequence ID" value="GJJ10143.1"/>
    <property type="molecule type" value="Genomic_DNA"/>
</dbReference>
<protein>
    <submittedName>
        <fullName evidence="2">Uncharacterized protein</fullName>
    </submittedName>
</protein>
<proteinExistence type="predicted"/>
<evidence type="ECO:0000313" key="3">
    <source>
        <dbReference type="Proteomes" id="UP001050691"/>
    </source>
</evidence>
<name>A0AAV5A9J0_9AGAM</name>
<dbReference type="Proteomes" id="UP001050691">
    <property type="component" value="Unassembled WGS sequence"/>
</dbReference>
<keyword evidence="3" id="KW-1185">Reference proteome</keyword>
<gene>
    <name evidence="2" type="ORF">Clacol_004369</name>
</gene>
<evidence type="ECO:0000256" key="1">
    <source>
        <dbReference type="SAM" id="MobiDB-lite"/>
    </source>
</evidence>
<reference evidence="2" key="1">
    <citation type="submission" date="2021-10" db="EMBL/GenBank/DDBJ databases">
        <title>De novo Genome Assembly of Clathrus columnatus (Basidiomycota, Fungi) Using Illumina and Nanopore Sequence Data.</title>
        <authorList>
            <person name="Ogiso-Tanaka E."/>
            <person name="Itagaki H."/>
            <person name="Hosoya T."/>
            <person name="Hosaka K."/>
        </authorList>
    </citation>
    <scope>NUCLEOTIDE SEQUENCE</scope>
    <source>
        <strain evidence="2">MO-923</strain>
    </source>
</reference>